<dbReference type="Gene3D" id="1.10.510.10">
    <property type="entry name" value="Transferase(Phosphotransferase) domain 1"/>
    <property type="match status" value="1"/>
</dbReference>
<dbReference type="Gene3D" id="1.25.40.10">
    <property type="entry name" value="Tetratricopeptide repeat domain"/>
    <property type="match status" value="1"/>
</dbReference>
<evidence type="ECO:0000259" key="9">
    <source>
        <dbReference type="PROSITE" id="PS50011"/>
    </source>
</evidence>
<dbReference type="PROSITE" id="PS50011">
    <property type="entry name" value="PROTEIN_KINASE_DOM"/>
    <property type="match status" value="1"/>
</dbReference>
<proteinExistence type="predicted"/>
<dbReference type="OrthoDB" id="192618at2"/>
<dbReference type="PROSITE" id="PS00108">
    <property type="entry name" value="PROTEIN_KINASE_ST"/>
    <property type="match status" value="1"/>
</dbReference>
<feature type="repeat" description="TPR" evidence="7">
    <location>
        <begin position="306"/>
        <end position="339"/>
    </location>
</feature>
<dbReference type="GO" id="GO:0005524">
    <property type="term" value="F:ATP binding"/>
    <property type="evidence" value="ECO:0007669"/>
    <property type="project" value="UniProtKB-KW"/>
</dbReference>
<dbReference type="InterPro" id="IPR011009">
    <property type="entry name" value="Kinase-like_dom_sf"/>
</dbReference>
<dbReference type="PANTHER" id="PTHR43289:SF6">
    <property type="entry name" value="SERINE_THREONINE-PROTEIN KINASE NEKL-3"/>
    <property type="match status" value="1"/>
</dbReference>
<dbReference type="InterPro" id="IPR008271">
    <property type="entry name" value="Ser/Thr_kinase_AS"/>
</dbReference>
<dbReference type="SMART" id="SM00220">
    <property type="entry name" value="S_TKc"/>
    <property type="match status" value="1"/>
</dbReference>
<evidence type="ECO:0000256" key="1">
    <source>
        <dbReference type="ARBA" id="ARBA00012513"/>
    </source>
</evidence>
<feature type="compositionally biased region" description="Basic residues" evidence="8">
    <location>
        <begin position="414"/>
        <end position="428"/>
    </location>
</feature>
<dbReference type="EMBL" id="CM001484">
    <property type="protein sequence ID" value="EIE99895.1"/>
    <property type="molecule type" value="Genomic_DNA"/>
</dbReference>
<dbReference type="InterPro" id="IPR000719">
    <property type="entry name" value="Prot_kinase_dom"/>
</dbReference>
<evidence type="ECO:0000313" key="11">
    <source>
        <dbReference type="Proteomes" id="UP000005087"/>
    </source>
</evidence>
<reference evidence="11" key="2">
    <citation type="submission" date="2012-01" db="EMBL/GenBank/DDBJ databases">
        <title>Noncontiguous Finished sequence of chromosome of Saccharomonospora glauca K62.</title>
        <authorList>
            <consortium name="US DOE Joint Genome Institute"/>
            <person name="Lucas S."/>
            <person name="Han J."/>
            <person name="Lapidus A."/>
            <person name="Cheng J.-F."/>
            <person name="Goodwin L."/>
            <person name="Pitluck S."/>
            <person name="Peters L."/>
            <person name="Mikhailova N."/>
            <person name="Held B."/>
            <person name="Detter J.C."/>
            <person name="Han C."/>
            <person name="Tapia R."/>
            <person name="Land M."/>
            <person name="Hauser L."/>
            <person name="Kyrpides N."/>
            <person name="Ivanova N."/>
            <person name="Pagani I."/>
            <person name="Brambilla E.-M."/>
            <person name="Klenk H.-P."/>
            <person name="Woyke T."/>
        </authorList>
    </citation>
    <scope>NUCLEOTIDE SEQUENCE [LARGE SCALE GENOMIC DNA]</scope>
    <source>
        <strain evidence="11">K62</strain>
    </source>
</reference>
<dbReference type="InterPro" id="IPR011990">
    <property type="entry name" value="TPR-like_helical_dom_sf"/>
</dbReference>
<evidence type="ECO:0000256" key="6">
    <source>
        <dbReference type="ARBA" id="ARBA00022840"/>
    </source>
</evidence>
<dbReference type="STRING" id="928724.SacglDRAFT_03027"/>
<evidence type="ECO:0000256" key="4">
    <source>
        <dbReference type="ARBA" id="ARBA00022741"/>
    </source>
</evidence>
<evidence type="ECO:0000256" key="5">
    <source>
        <dbReference type="ARBA" id="ARBA00022777"/>
    </source>
</evidence>
<evidence type="ECO:0000313" key="10">
    <source>
        <dbReference type="EMBL" id="EIE99895.1"/>
    </source>
</evidence>
<feature type="compositionally biased region" description="Polar residues" evidence="8">
    <location>
        <begin position="432"/>
        <end position="441"/>
    </location>
</feature>
<dbReference type="InterPro" id="IPR019734">
    <property type="entry name" value="TPR_rpt"/>
</dbReference>
<dbReference type="CDD" id="cd14014">
    <property type="entry name" value="STKc_PknB_like"/>
    <property type="match status" value="1"/>
</dbReference>
<feature type="region of interest" description="Disordered" evidence="8">
    <location>
        <begin position="400"/>
        <end position="441"/>
    </location>
</feature>
<keyword evidence="2 10" id="KW-0723">Serine/threonine-protein kinase</keyword>
<evidence type="ECO:0000256" key="3">
    <source>
        <dbReference type="ARBA" id="ARBA00022679"/>
    </source>
</evidence>
<accession>I1D4M1</accession>
<keyword evidence="11" id="KW-1185">Reference proteome</keyword>
<dbReference type="HOGENOM" id="CLU_050525_0_0_11"/>
<reference evidence="10 11" key="1">
    <citation type="submission" date="2011-09" db="EMBL/GenBank/DDBJ databases">
        <authorList>
            <consortium name="US DOE Joint Genome Institute (JGI-PGF)"/>
            <person name="Lucas S."/>
            <person name="Han J."/>
            <person name="Lapidus A."/>
            <person name="Cheng J.-F."/>
            <person name="Goodwin L."/>
            <person name="Pitluck S."/>
            <person name="Peters L."/>
            <person name="Land M.L."/>
            <person name="Hauser L."/>
            <person name="Brambilla E."/>
            <person name="Klenk H.-P."/>
            <person name="Woyke T.J."/>
        </authorList>
    </citation>
    <scope>NUCLEOTIDE SEQUENCE [LARGE SCALE GENOMIC DNA]</scope>
    <source>
        <strain evidence="10 11">K62</strain>
    </source>
</reference>
<dbReference type="GO" id="GO:0004674">
    <property type="term" value="F:protein serine/threonine kinase activity"/>
    <property type="evidence" value="ECO:0007669"/>
    <property type="project" value="UniProtKB-KW"/>
</dbReference>
<dbReference type="PROSITE" id="PS50005">
    <property type="entry name" value="TPR"/>
    <property type="match status" value="1"/>
</dbReference>
<feature type="region of interest" description="Disordered" evidence="8">
    <location>
        <begin position="343"/>
        <end position="363"/>
    </location>
</feature>
<feature type="domain" description="Protein kinase" evidence="9">
    <location>
        <begin position="14"/>
        <end position="283"/>
    </location>
</feature>
<keyword evidence="3" id="KW-0808">Transferase</keyword>
<dbReference type="SUPFAM" id="SSF48452">
    <property type="entry name" value="TPR-like"/>
    <property type="match status" value="1"/>
</dbReference>
<gene>
    <name evidence="10" type="ORF">SacglDRAFT_03027</name>
</gene>
<protein>
    <recommendedName>
        <fullName evidence="1">non-specific serine/threonine protein kinase</fullName>
        <ecNumber evidence="1">2.7.11.1</ecNumber>
    </recommendedName>
</protein>
<evidence type="ECO:0000256" key="8">
    <source>
        <dbReference type="SAM" id="MobiDB-lite"/>
    </source>
</evidence>
<sequence length="441" mass="47577">MAVWLPGQVVHDLYEVRDVITSGGMGVVYHVRHRGWGVDLAVKVPRPDLVASPEAVRGFEAEAERWVELAPHPHVVDCVYVRRLPELPHVFAEWADGGSLAEAIGTRRLHRGGLPALLDVAIQSAWGLAHAHASGLIHQDVKPANILLLGDGTAKLTDFGLARARAAAGERPADSVFVSCGGLTPAYCSPEQARAASGESVGLTRATDVWSWGVSVLEMFTGRPPVTDGALAGDALARFGKDADLDPALPPMPEPVAELLARCFAPDPDERPSDLAEVADELAALYEEVAGQPYPRRRPSAAQLLADGLSNRALSLLDLGQIDRAERLWDDALNADPHHPHTVYNRGLPTGGRDGSATPDSWPAWRRCGRTTSTTGSTTTCSASCTWSGATGTTPWRCCPRRHERPVPRTPVPSRRRSRRPRRFRRPASRSCSTPERTGAP</sequence>
<keyword evidence="5 10" id="KW-0418">Kinase</keyword>
<keyword evidence="7" id="KW-0802">TPR repeat</keyword>
<dbReference type="eggNOG" id="COG0515">
    <property type="taxonomic scope" value="Bacteria"/>
</dbReference>
<dbReference type="SUPFAM" id="SSF56112">
    <property type="entry name" value="Protein kinase-like (PK-like)"/>
    <property type="match status" value="1"/>
</dbReference>
<keyword evidence="6" id="KW-0067">ATP-binding</keyword>
<dbReference type="Proteomes" id="UP000005087">
    <property type="component" value="Chromosome"/>
</dbReference>
<dbReference type="PANTHER" id="PTHR43289">
    <property type="entry name" value="MITOGEN-ACTIVATED PROTEIN KINASE KINASE KINASE 20-RELATED"/>
    <property type="match status" value="1"/>
</dbReference>
<dbReference type="Pfam" id="PF00069">
    <property type="entry name" value="Pkinase"/>
    <property type="match status" value="1"/>
</dbReference>
<dbReference type="SMART" id="SM00028">
    <property type="entry name" value="TPR"/>
    <property type="match status" value="1"/>
</dbReference>
<keyword evidence="4" id="KW-0547">Nucleotide-binding</keyword>
<evidence type="ECO:0000256" key="2">
    <source>
        <dbReference type="ARBA" id="ARBA00022527"/>
    </source>
</evidence>
<dbReference type="RefSeq" id="WP_005465586.1">
    <property type="nucleotide sequence ID" value="NZ_CM001484.1"/>
</dbReference>
<dbReference type="AlphaFoldDB" id="I1D4M1"/>
<dbReference type="EC" id="2.7.11.1" evidence="1"/>
<dbReference type="Gene3D" id="3.30.200.20">
    <property type="entry name" value="Phosphorylase Kinase, domain 1"/>
    <property type="match status" value="1"/>
</dbReference>
<evidence type="ECO:0000256" key="7">
    <source>
        <dbReference type="PROSITE-ProRule" id="PRU00339"/>
    </source>
</evidence>
<organism evidence="10 11">
    <name type="scientific">Saccharomonospora glauca K62</name>
    <dbReference type="NCBI Taxonomy" id="928724"/>
    <lineage>
        <taxon>Bacteria</taxon>
        <taxon>Bacillati</taxon>
        <taxon>Actinomycetota</taxon>
        <taxon>Actinomycetes</taxon>
        <taxon>Pseudonocardiales</taxon>
        <taxon>Pseudonocardiaceae</taxon>
        <taxon>Saccharomonospora</taxon>
    </lineage>
</organism>
<name>I1D4M1_9PSEU</name>